<gene>
    <name evidence="1" type="primary">97</name>
    <name evidence="1" type="ORF">SEA_LIMPID_97</name>
</gene>
<name>A0A5Q2WLS0_9CAUD</name>
<evidence type="ECO:0000313" key="2">
    <source>
        <dbReference type="Proteomes" id="UP000359050"/>
    </source>
</evidence>
<accession>A0A5Q2WLS0</accession>
<evidence type="ECO:0000313" key="1">
    <source>
        <dbReference type="EMBL" id="QGH79424.1"/>
    </source>
</evidence>
<protein>
    <submittedName>
        <fullName evidence="1">Uncharacterized protein</fullName>
    </submittedName>
</protein>
<dbReference type="Proteomes" id="UP000359050">
    <property type="component" value="Genome"/>
</dbReference>
<sequence>MKTVWGQEVSVGTVVYRGARSGSSSEYKVGVVQSFSKGKPRVNWLFEQSGKWFWIGDDRVWYAFPKALKNSFGSPAPESIVPIDVDLKELDRQSDFFEQLSFDTKFTDQAQFDYALDSWRNDG</sequence>
<proteinExistence type="predicted"/>
<organism evidence="1 2">
    <name type="scientific">Streptomyces phage Limpid</name>
    <dbReference type="NCBI Taxonomy" id="2653770"/>
    <lineage>
        <taxon>Viruses</taxon>
        <taxon>Duplodnaviria</taxon>
        <taxon>Heunggongvirae</taxon>
        <taxon>Uroviricota</taxon>
        <taxon>Caudoviricetes</taxon>
        <taxon>Stanwilliamsviridae</taxon>
        <taxon>Loccivirinae</taxon>
        <taxon>Annadreamyvirus</taxon>
        <taxon>Annadreamyvirus annadreamy</taxon>
    </lineage>
</organism>
<dbReference type="EMBL" id="MN369754">
    <property type="protein sequence ID" value="QGH79424.1"/>
    <property type="molecule type" value="Genomic_DNA"/>
</dbReference>
<reference evidence="1 2" key="1">
    <citation type="submission" date="2019-08" db="EMBL/GenBank/DDBJ databases">
        <authorList>
            <person name="Anderson K.N."/>
            <person name="Nick C.D."/>
            <person name="Roberts T.L."/>
            <person name="Webster M."/>
            <person name="Summerhill K.A."/>
            <person name="Layton S.R."/>
            <person name="Smith B.R."/>
            <person name="Hughes L.E."/>
            <person name="Garlena R.A."/>
            <person name="Russell D.A."/>
            <person name="Pope W.H."/>
            <person name="Jacobs-Sera D."/>
            <person name="Hatfull G.F."/>
        </authorList>
    </citation>
    <scope>NUCLEOTIDE SEQUENCE [LARGE SCALE GENOMIC DNA]</scope>
</reference>